<dbReference type="Gene3D" id="1.20.1260.10">
    <property type="match status" value="1"/>
</dbReference>
<proteinExistence type="predicted"/>
<dbReference type="RefSeq" id="WP_230575357.1">
    <property type="nucleotide sequence ID" value="NZ_CAKJTI010000011.1"/>
</dbReference>
<dbReference type="Pfam" id="PF02915">
    <property type="entry name" value="Rubrerythrin"/>
    <property type="match status" value="1"/>
</dbReference>
<organism evidence="2 3">
    <name type="scientific">Bacillus rhizoplanae</name>
    <dbReference type="NCBI Taxonomy" id="2880966"/>
    <lineage>
        <taxon>Bacteria</taxon>
        <taxon>Bacillati</taxon>
        <taxon>Bacillota</taxon>
        <taxon>Bacilli</taxon>
        <taxon>Bacillales</taxon>
        <taxon>Bacillaceae</taxon>
        <taxon>Bacillus</taxon>
    </lineage>
</organism>
<dbReference type="InterPro" id="IPR009078">
    <property type="entry name" value="Ferritin-like_SF"/>
</dbReference>
<dbReference type="InterPro" id="IPR012347">
    <property type="entry name" value="Ferritin-like"/>
</dbReference>
<evidence type="ECO:0000259" key="1">
    <source>
        <dbReference type="Pfam" id="PF02915"/>
    </source>
</evidence>
<dbReference type="CDD" id="cd00657">
    <property type="entry name" value="Ferritin_like"/>
    <property type="match status" value="1"/>
</dbReference>
<reference evidence="2 3" key="1">
    <citation type="submission" date="2021-10" db="EMBL/GenBank/DDBJ databases">
        <authorList>
            <person name="Criscuolo A."/>
        </authorList>
    </citation>
    <scope>NUCLEOTIDE SEQUENCE [LARGE SCALE GENOMIC DNA]</scope>
    <source>
        <strain evidence="3">CIP 111899</strain>
    </source>
</reference>
<gene>
    <name evidence="2" type="ORF">BACCIP111899_02483</name>
</gene>
<dbReference type="Proteomes" id="UP000789423">
    <property type="component" value="Unassembled WGS sequence"/>
</dbReference>
<keyword evidence="3" id="KW-1185">Reference proteome</keyword>
<accession>A0ABN7ZZ10</accession>
<protein>
    <recommendedName>
        <fullName evidence="1">Rubrerythrin diiron-binding domain-containing protein</fullName>
    </recommendedName>
</protein>
<dbReference type="EMBL" id="CAKJTI010000011">
    <property type="protein sequence ID" value="CAG9613269.1"/>
    <property type="molecule type" value="Genomic_DNA"/>
</dbReference>
<evidence type="ECO:0000313" key="2">
    <source>
        <dbReference type="EMBL" id="CAG9613269.1"/>
    </source>
</evidence>
<dbReference type="InterPro" id="IPR003251">
    <property type="entry name" value="Rr_diiron-bd_dom"/>
</dbReference>
<evidence type="ECO:0000313" key="3">
    <source>
        <dbReference type="Proteomes" id="UP000789423"/>
    </source>
</evidence>
<sequence>MYYVNPSSYNQFYRVYEGTYNQVSQAILEAIKGEAAAIDFYSRLVKEAPNARHKKDILHALEDEKIHLQQFIQLFTTLTGQQPTYQVVQTQYSSYKEGLERAYEDELEAYEDYRNAYLLTQNLAVRDVFFRAMTDEIEHAMRFGFLLSSLS</sequence>
<name>A0ABN7ZZ10_9BACI</name>
<feature type="domain" description="Rubrerythrin diiron-binding" evidence="1">
    <location>
        <begin position="28"/>
        <end position="143"/>
    </location>
</feature>
<comment type="caution">
    <text evidence="2">The sequence shown here is derived from an EMBL/GenBank/DDBJ whole genome shotgun (WGS) entry which is preliminary data.</text>
</comment>
<dbReference type="SUPFAM" id="SSF47240">
    <property type="entry name" value="Ferritin-like"/>
    <property type="match status" value="1"/>
</dbReference>